<dbReference type="Proteomes" id="UP000567179">
    <property type="component" value="Unassembled WGS sequence"/>
</dbReference>
<feature type="region of interest" description="Disordered" evidence="6">
    <location>
        <begin position="65"/>
        <end position="115"/>
    </location>
</feature>
<feature type="transmembrane region" description="Helical" evidence="7">
    <location>
        <begin position="607"/>
        <end position="627"/>
    </location>
</feature>
<accession>A0A8H5BI71</accession>
<evidence type="ECO:0000256" key="6">
    <source>
        <dbReference type="SAM" id="MobiDB-lite"/>
    </source>
</evidence>
<protein>
    <recommendedName>
        <fullName evidence="10">HlyIII-domain-containing protein</fullName>
    </recommendedName>
</protein>
<keyword evidence="3 7" id="KW-1133">Transmembrane helix</keyword>
<feature type="transmembrane region" description="Helical" evidence="7">
    <location>
        <begin position="547"/>
        <end position="568"/>
    </location>
</feature>
<evidence type="ECO:0000256" key="1">
    <source>
        <dbReference type="ARBA" id="ARBA00004141"/>
    </source>
</evidence>
<dbReference type="PANTHER" id="PTHR20855">
    <property type="entry name" value="ADIPOR/PROGESTIN RECEPTOR-RELATED"/>
    <property type="match status" value="1"/>
</dbReference>
<evidence type="ECO:0000313" key="8">
    <source>
        <dbReference type="EMBL" id="KAF5322612.1"/>
    </source>
</evidence>
<evidence type="ECO:0000256" key="5">
    <source>
        <dbReference type="PIRSR" id="PIRSR604254-1"/>
    </source>
</evidence>
<dbReference type="GO" id="GO:0038023">
    <property type="term" value="F:signaling receptor activity"/>
    <property type="evidence" value="ECO:0007669"/>
    <property type="project" value="TreeGrafter"/>
</dbReference>
<dbReference type="OrthoDB" id="5585746at2759"/>
<proteinExistence type="predicted"/>
<dbReference type="PANTHER" id="PTHR20855:SF97">
    <property type="entry name" value="ADIPOR-LIKE RECEPTOR IZH3-RELATED"/>
    <property type="match status" value="1"/>
</dbReference>
<dbReference type="GO" id="GO:0046872">
    <property type="term" value="F:metal ion binding"/>
    <property type="evidence" value="ECO:0007669"/>
    <property type="project" value="UniProtKB-KW"/>
</dbReference>
<sequence>MGRIPCSPLPVCSVVDGVAQAPWGVGTTVGSLVSTCAGGKPPLAPDFLETSDLLSAPLRPLRSLYPSRSLPMSPSSSSATATTTMTTSDAAMTPKYMTRPDSAPTASATGISTSKRTVRVRRLRRRLSAPSAAQSAPKLCRSLSHNLEALDLSSASPTQALASLRFLVLSYLADLERRLRELGSPDYDAWKLSGESTMEDAAQWARTALDMLDNIRADVCSHLPEVPFADLSSVEAFVKSHLPDLPDVPNFTEMRSRFPDMAEMRSRFPDMPHLPDMAEMRSHLPEIPSLPDMDEVRGMMRHKLEDVRTLFKELDLQEPLGYIPTLSDHLDNLNSHLSSIDVDPDAFFLPNTGLYDYLDSLLNSDFLADILGSVDKPTEQLAEGEGMFEHAAHEVTAAVQRSLQGVKLIRYDDLPHPWRNNPFVEEGYRFIPLERWPLLVASVFKPHNELLNIHTHLIPFLLWGASLVPIIRDSSAYDAPEIAYMLLALLCLISSAIWHTMSGCADHGSMEMCARVDYVGIGWLISASVGSIAHYGFNDCHPNFARAFLALCFVTGMAGNIFSFMAWFNKHEYRYYRIAFFLSLAFAGVAPMVTMTKLHSFQEMFNHVAPVLPSLGSYIIGLVFYAAHFPERIVPAKFRRYLDKVGANSHAIWHCFIVLAVSQHRAAIGVMKVGVQTLECVAPST</sequence>
<organism evidence="8 9">
    <name type="scientific">Psilocybe cf. subviscida</name>
    <dbReference type="NCBI Taxonomy" id="2480587"/>
    <lineage>
        <taxon>Eukaryota</taxon>
        <taxon>Fungi</taxon>
        <taxon>Dikarya</taxon>
        <taxon>Basidiomycota</taxon>
        <taxon>Agaricomycotina</taxon>
        <taxon>Agaricomycetes</taxon>
        <taxon>Agaricomycetidae</taxon>
        <taxon>Agaricales</taxon>
        <taxon>Agaricineae</taxon>
        <taxon>Strophariaceae</taxon>
        <taxon>Psilocybe</taxon>
    </lineage>
</organism>
<gene>
    <name evidence="8" type="ORF">D9619_001316</name>
</gene>
<comment type="subcellular location">
    <subcellularLocation>
        <location evidence="1">Membrane</location>
        <topology evidence="1">Multi-pass membrane protein</topology>
    </subcellularLocation>
</comment>
<keyword evidence="5" id="KW-0862">Zinc</keyword>
<dbReference type="Pfam" id="PF03006">
    <property type="entry name" value="HlyIII"/>
    <property type="match status" value="1"/>
</dbReference>
<feature type="transmembrane region" description="Helical" evidence="7">
    <location>
        <begin position="575"/>
        <end position="595"/>
    </location>
</feature>
<dbReference type="GO" id="GO:0016020">
    <property type="term" value="C:membrane"/>
    <property type="evidence" value="ECO:0007669"/>
    <property type="project" value="UniProtKB-SubCell"/>
</dbReference>
<evidence type="ECO:0000256" key="2">
    <source>
        <dbReference type="ARBA" id="ARBA00022692"/>
    </source>
</evidence>
<feature type="transmembrane region" description="Helical" evidence="7">
    <location>
        <begin position="482"/>
        <end position="504"/>
    </location>
</feature>
<dbReference type="GO" id="GO:0006882">
    <property type="term" value="P:intracellular zinc ion homeostasis"/>
    <property type="evidence" value="ECO:0007669"/>
    <property type="project" value="TreeGrafter"/>
</dbReference>
<reference evidence="8 9" key="1">
    <citation type="journal article" date="2020" name="ISME J.">
        <title>Uncovering the hidden diversity of litter-decomposition mechanisms in mushroom-forming fungi.</title>
        <authorList>
            <person name="Floudas D."/>
            <person name="Bentzer J."/>
            <person name="Ahren D."/>
            <person name="Johansson T."/>
            <person name="Persson P."/>
            <person name="Tunlid A."/>
        </authorList>
    </citation>
    <scope>NUCLEOTIDE SEQUENCE [LARGE SCALE GENOMIC DNA]</scope>
    <source>
        <strain evidence="8 9">CBS 101986</strain>
    </source>
</reference>
<feature type="binding site" evidence="5">
    <location>
        <position position="650"/>
    </location>
    <ligand>
        <name>Zn(2+)</name>
        <dbReference type="ChEBI" id="CHEBI:29105"/>
    </ligand>
</feature>
<dbReference type="AlphaFoldDB" id="A0A8H5BI71"/>
<keyword evidence="4 7" id="KW-0472">Membrane</keyword>
<evidence type="ECO:0008006" key="10">
    <source>
        <dbReference type="Google" id="ProtNLM"/>
    </source>
</evidence>
<feature type="binding site" evidence="5">
    <location>
        <position position="499"/>
    </location>
    <ligand>
        <name>Zn(2+)</name>
        <dbReference type="ChEBI" id="CHEBI:29105"/>
    </ligand>
</feature>
<keyword evidence="9" id="KW-1185">Reference proteome</keyword>
<keyword evidence="2 7" id="KW-0812">Transmembrane</keyword>
<feature type="compositionally biased region" description="Low complexity" evidence="6">
    <location>
        <begin position="65"/>
        <end position="94"/>
    </location>
</feature>
<feature type="binding site" evidence="5">
    <location>
        <position position="654"/>
    </location>
    <ligand>
        <name>Zn(2+)</name>
        <dbReference type="ChEBI" id="CHEBI:29105"/>
    </ligand>
</feature>
<keyword evidence="5" id="KW-0479">Metal-binding</keyword>
<evidence type="ECO:0000256" key="3">
    <source>
        <dbReference type="ARBA" id="ARBA00022989"/>
    </source>
</evidence>
<comment type="caution">
    <text evidence="8">The sequence shown here is derived from an EMBL/GenBank/DDBJ whole genome shotgun (WGS) entry which is preliminary data.</text>
</comment>
<dbReference type="InterPro" id="IPR004254">
    <property type="entry name" value="AdipoR/HlyIII-related"/>
</dbReference>
<evidence type="ECO:0000256" key="4">
    <source>
        <dbReference type="ARBA" id="ARBA00023136"/>
    </source>
</evidence>
<evidence type="ECO:0000256" key="7">
    <source>
        <dbReference type="SAM" id="Phobius"/>
    </source>
</evidence>
<name>A0A8H5BI71_9AGAR</name>
<dbReference type="EMBL" id="JAACJJ010000028">
    <property type="protein sequence ID" value="KAF5322612.1"/>
    <property type="molecule type" value="Genomic_DNA"/>
</dbReference>
<feature type="transmembrane region" description="Helical" evidence="7">
    <location>
        <begin position="516"/>
        <end position="535"/>
    </location>
</feature>
<evidence type="ECO:0000313" key="9">
    <source>
        <dbReference type="Proteomes" id="UP000567179"/>
    </source>
</evidence>